<dbReference type="Proteomes" id="UP000314251">
    <property type="component" value="Unassembled WGS sequence"/>
</dbReference>
<reference evidence="1" key="1">
    <citation type="submission" date="2019-10" db="EMBL/GenBank/DDBJ databases">
        <title>Nonomuraea sp. nov., isolated from Phyllanthus amarus.</title>
        <authorList>
            <person name="Klykleung N."/>
            <person name="Tanasupawat S."/>
        </authorList>
    </citation>
    <scope>NUCLEOTIDE SEQUENCE [LARGE SCALE GENOMIC DNA]</scope>
    <source>
        <strain evidence="1">3MP-10</strain>
    </source>
</reference>
<dbReference type="PROSITE" id="PS00675">
    <property type="entry name" value="SIGMA54_INTERACT_1"/>
    <property type="match status" value="1"/>
</dbReference>
<sequence>MAGTAEMLYSILGGNYYALLIAVAGQDEPVSGRTFASELKVSSTTALSRLRRLEAVCLVRSSRLGGTVLWRLNTDSELVRAWRSERRGAEGTSIAEAGASPVSTGGGGVTFERKVAADYLARLLLGHGAVGLGPSRTVVSVAFQQAPEFTVDDLVVGAATEDEDEPSLILAVAARRTPNVVDSDEKSRGLFRAFVKQLLNSPSDGPELRLGLAVAGPQDHAEQLKTLADLATNQSGADGFFGLVRTPKKFEQPVRERLRQVEKLVRRALVDLGVPEPPARVVEQQAWELLSRLVVLMPRVESANDSEWSALADSLTPVSRRRDRPGGTSLRDRLLVLADHWAPSAASVNLSMLRRMVHDLVDPAVRRHRTGWRALELLEKQARSAVSDEIVSEDGARRVRLDRDDVAVALVAAVGAASGVVLHGESGVGKSAVALRSLTAMSTAGAEEESRSADHKVDVAVAGGAAGTTQIVCMNLRHLPSTPLEFEGVLGIPLRDLLAEMSAPTRALVVDGADAITEGAQTLLTYVVDAAATVGVTVVAVTASDAKQLVTDAMSGRLGQELVEVAVSPLTDSQIDLVVAEFKELEAMAANPRSRELLRRPVVVDLLVRGGVHGVPVSDFDAMRQVWAGLVRRNGSKDHGILDAREVAMLLLSRHALQGGDQLAVAASIDPDALAGLRKDGLLRTSLDNPFRPLPEFAHDEVRRYAVAWLLLAEGDPMRVLVDAGVPRWALGAARLACQAVLVAPASNSNPVAGRFVRWQCKFDELVAAGHGERWTDVPGEALLTLADPRPVLREAWPQLQGEGRAGVRRLIRLVDQRLRDQHAFVRVAAVEPLVELLLDDETPWRTGDEVRTLLADWLRSLVHSEVPGGHPLREQLRVRLLRFCAAADQRLRDREEERARTSVAITDEQRAMQQFFGQIGYPRLQRRRQRPAISQEITDETVVELLALLGPDLGEDGEAVLRRIADAAPEYLASALEGVCCGRALAAYKRGFLADMVLAYYLDEEDDGSYGHGRDEGVRDHKWVGPAMPLAAWCRGPFMVLFQTDFRNGVSVLNRILNHAATVRVRILTGVDEHSQSVISDVDQYRAELDITGAPHTYVGDSGTWNSYRGTGDGPYPCMSALQALERVCDEIFELGVPLENVIHILLDGCNNVAMLALVVGILVRHLSKAQTLIDRFLAEPDVWHFECARVAHEIGGLSASSEGVVAADRRGWSPRRVAATLVLGAGPERAEELRLVGLRLVEKVRRRLEYLGDEVPRAAGELELSTARLGC</sequence>
<evidence type="ECO:0000313" key="2">
    <source>
        <dbReference type="Proteomes" id="UP000314251"/>
    </source>
</evidence>
<name>A0A5N6AEP8_9ACTN</name>
<evidence type="ECO:0000313" key="1">
    <source>
        <dbReference type="EMBL" id="KAB8166446.1"/>
    </source>
</evidence>
<protein>
    <recommendedName>
        <fullName evidence="3">ATP-binding protein</fullName>
    </recommendedName>
</protein>
<evidence type="ECO:0008006" key="3">
    <source>
        <dbReference type="Google" id="ProtNLM"/>
    </source>
</evidence>
<proteinExistence type="predicted"/>
<dbReference type="InterPro" id="IPR027417">
    <property type="entry name" value="P-loop_NTPase"/>
</dbReference>
<keyword evidence="2" id="KW-1185">Reference proteome</keyword>
<dbReference type="RefSeq" id="WP_139667569.1">
    <property type="nucleotide sequence ID" value="NZ_VDLY02000006.1"/>
</dbReference>
<dbReference type="InterPro" id="IPR025662">
    <property type="entry name" value="Sigma_54_int_dom_ATP-bd_1"/>
</dbReference>
<dbReference type="AlphaFoldDB" id="A0A5N6AEP8"/>
<gene>
    <name evidence="1" type="ORF">FH607_011525</name>
</gene>
<accession>A0A5N6AEP8</accession>
<dbReference type="SUPFAM" id="SSF52540">
    <property type="entry name" value="P-loop containing nucleoside triphosphate hydrolases"/>
    <property type="match status" value="1"/>
</dbReference>
<dbReference type="OrthoDB" id="3310744at2"/>
<comment type="caution">
    <text evidence="1">The sequence shown here is derived from an EMBL/GenBank/DDBJ whole genome shotgun (WGS) entry which is preliminary data.</text>
</comment>
<dbReference type="EMBL" id="VDLY02000006">
    <property type="protein sequence ID" value="KAB8166446.1"/>
    <property type="molecule type" value="Genomic_DNA"/>
</dbReference>
<organism evidence="1 2">
    <name type="scientific">Streptomyces mimosae</name>
    <dbReference type="NCBI Taxonomy" id="2586635"/>
    <lineage>
        <taxon>Bacteria</taxon>
        <taxon>Bacillati</taxon>
        <taxon>Actinomycetota</taxon>
        <taxon>Actinomycetes</taxon>
        <taxon>Kitasatosporales</taxon>
        <taxon>Streptomycetaceae</taxon>
        <taxon>Streptomyces</taxon>
    </lineage>
</organism>